<evidence type="ECO:0000313" key="2">
    <source>
        <dbReference type="Proteomes" id="UP000887013"/>
    </source>
</evidence>
<dbReference type="Proteomes" id="UP000887013">
    <property type="component" value="Unassembled WGS sequence"/>
</dbReference>
<dbReference type="AlphaFoldDB" id="A0A8X6UIU6"/>
<proteinExistence type="predicted"/>
<reference evidence="1" key="1">
    <citation type="submission" date="2020-08" db="EMBL/GenBank/DDBJ databases">
        <title>Multicomponent nature underlies the extraordinary mechanical properties of spider dragline silk.</title>
        <authorList>
            <person name="Kono N."/>
            <person name="Nakamura H."/>
            <person name="Mori M."/>
            <person name="Yoshida Y."/>
            <person name="Ohtoshi R."/>
            <person name="Malay A.D."/>
            <person name="Moran D.A.P."/>
            <person name="Tomita M."/>
            <person name="Numata K."/>
            <person name="Arakawa K."/>
        </authorList>
    </citation>
    <scope>NUCLEOTIDE SEQUENCE</scope>
</reference>
<dbReference type="EMBL" id="BMAW01029987">
    <property type="protein sequence ID" value="GFU14585.1"/>
    <property type="molecule type" value="Genomic_DNA"/>
</dbReference>
<organism evidence="1 2">
    <name type="scientific">Nephila pilipes</name>
    <name type="common">Giant wood spider</name>
    <name type="synonym">Nephila maculata</name>
    <dbReference type="NCBI Taxonomy" id="299642"/>
    <lineage>
        <taxon>Eukaryota</taxon>
        <taxon>Metazoa</taxon>
        <taxon>Ecdysozoa</taxon>
        <taxon>Arthropoda</taxon>
        <taxon>Chelicerata</taxon>
        <taxon>Arachnida</taxon>
        <taxon>Araneae</taxon>
        <taxon>Araneomorphae</taxon>
        <taxon>Entelegynae</taxon>
        <taxon>Araneoidea</taxon>
        <taxon>Nephilidae</taxon>
        <taxon>Nephila</taxon>
    </lineage>
</organism>
<name>A0A8X6UIU6_NEPPI</name>
<protein>
    <submittedName>
        <fullName evidence="1">Uncharacterized protein</fullName>
    </submittedName>
</protein>
<evidence type="ECO:0000313" key="1">
    <source>
        <dbReference type="EMBL" id="GFU14585.1"/>
    </source>
</evidence>
<feature type="non-terminal residue" evidence="1">
    <location>
        <position position="1"/>
    </location>
</feature>
<sequence>IFMSQNVWDYHPWTPPDLMLNPDYVLDGLIRNACE</sequence>
<comment type="caution">
    <text evidence="1">The sequence shown here is derived from an EMBL/GenBank/DDBJ whole genome shotgun (WGS) entry which is preliminary data.</text>
</comment>
<keyword evidence="2" id="KW-1185">Reference proteome</keyword>
<accession>A0A8X6UIU6</accession>
<gene>
    <name evidence="1" type="ORF">NPIL_449651</name>
</gene>